<comment type="caution">
    <text evidence="1">The sequence shown here is derived from an EMBL/GenBank/DDBJ whole genome shotgun (WGS) entry which is preliminary data.</text>
</comment>
<evidence type="ECO:0000313" key="1">
    <source>
        <dbReference type="EMBL" id="RNF02321.1"/>
    </source>
</evidence>
<dbReference type="Proteomes" id="UP000283634">
    <property type="component" value="Unassembled WGS sequence"/>
</dbReference>
<keyword evidence="2" id="KW-1185">Reference proteome</keyword>
<dbReference type="VEuPathDB" id="TriTrypDB:TRSC58_04693"/>
<sequence>MAEDVRLMLESVATARQRGGNASDLDGVAALFAEHGFRVLVVDASFVGEEATFFFFFWGERGRGGAHNLAPVPLAGQSGRELYGLSFLEVTAARDDEDMGETTAMRDLVHSHVAGLLKSLLTPKGHSRGTYTVHPTVLLKLRQGEQAENTMERLLLREIPPLLLYQAMKAPMYLLQMLLSCRSATPCSPAH</sequence>
<dbReference type="EMBL" id="MKGL01000236">
    <property type="protein sequence ID" value="RNF02321.1"/>
    <property type="molecule type" value="Genomic_DNA"/>
</dbReference>
<dbReference type="RefSeq" id="XP_029236847.1">
    <property type="nucleotide sequence ID" value="XM_029383300.1"/>
</dbReference>
<dbReference type="GeneID" id="40330390"/>
<evidence type="ECO:0000313" key="2">
    <source>
        <dbReference type="Proteomes" id="UP000283634"/>
    </source>
</evidence>
<gene>
    <name evidence="1" type="ORF">TraAM80_06457</name>
</gene>
<protein>
    <submittedName>
        <fullName evidence="1">Uncharacterized protein</fullName>
    </submittedName>
</protein>
<organism evidence="1 2">
    <name type="scientific">Trypanosoma rangeli</name>
    <dbReference type="NCBI Taxonomy" id="5698"/>
    <lineage>
        <taxon>Eukaryota</taxon>
        <taxon>Discoba</taxon>
        <taxon>Euglenozoa</taxon>
        <taxon>Kinetoplastea</taxon>
        <taxon>Metakinetoplastina</taxon>
        <taxon>Trypanosomatida</taxon>
        <taxon>Trypanosomatidae</taxon>
        <taxon>Trypanosoma</taxon>
        <taxon>Herpetosoma</taxon>
    </lineage>
</organism>
<proteinExistence type="predicted"/>
<name>A0A3R7NGE8_TRYRA</name>
<dbReference type="OrthoDB" id="242739at2759"/>
<dbReference type="AlphaFoldDB" id="A0A3R7NGE8"/>
<accession>A0A3R7NGE8</accession>
<reference evidence="1 2" key="1">
    <citation type="journal article" date="2018" name="BMC Genomics">
        <title>Genomic comparison of Trypanosoma conorhini and Trypanosoma rangeli to Trypanosoma cruzi strains of high and low virulence.</title>
        <authorList>
            <person name="Bradwell K.R."/>
            <person name="Koparde V.N."/>
            <person name="Matveyev A.V."/>
            <person name="Serrano M.G."/>
            <person name="Alves J.M."/>
            <person name="Parikh H."/>
            <person name="Huang B."/>
            <person name="Lee V."/>
            <person name="Espinosa-Alvarez O."/>
            <person name="Ortiz P.A."/>
            <person name="Costa-Martins A.G."/>
            <person name="Teixeira M.M."/>
            <person name="Buck G.A."/>
        </authorList>
    </citation>
    <scope>NUCLEOTIDE SEQUENCE [LARGE SCALE GENOMIC DNA]</scope>
    <source>
        <strain evidence="1 2">AM80</strain>
    </source>
</reference>